<proteinExistence type="predicted"/>
<reference evidence="1" key="1">
    <citation type="submission" date="2021-06" db="EMBL/GenBank/DDBJ databases">
        <authorList>
            <person name="Kallberg Y."/>
            <person name="Tangrot J."/>
            <person name="Rosling A."/>
        </authorList>
    </citation>
    <scope>NUCLEOTIDE SEQUENCE</scope>
    <source>
        <strain evidence="1">UK204</strain>
    </source>
</reference>
<comment type="caution">
    <text evidence="1">The sequence shown here is derived from an EMBL/GenBank/DDBJ whole genome shotgun (WGS) entry which is preliminary data.</text>
</comment>
<keyword evidence="2" id="KW-1185">Reference proteome</keyword>
<gene>
    <name evidence="1" type="ORF">FCALED_LOCUS5431</name>
</gene>
<dbReference type="AlphaFoldDB" id="A0A9N9FHH2"/>
<accession>A0A9N9FHH2</accession>
<dbReference type="EMBL" id="CAJVPQ010001175">
    <property type="protein sequence ID" value="CAG8536513.1"/>
    <property type="molecule type" value="Genomic_DNA"/>
</dbReference>
<name>A0A9N9FHH2_9GLOM</name>
<organism evidence="1 2">
    <name type="scientific">Funneliformis caledonium</name>
    <dbReference type="NCBI Taxonomy" id="1117310"/>
    <lineage>
        <taxon>Eukaryota</taxon>
        <taxon>Fungi</taxon>
        <taxon>Fungi incertae sedis</taxon>
        <taxon>Mucoromycota</taxon>
        <taxon>Glomeromycotina</taxon>
        <taxon>Glomeromycetes</taxon>
        <taxon>Glomerales</taxon>
        <taxon>Glomeraceae</taxon>
        <taxon>Funneliformis</taxon>
    </lineage>
</organism>
<evidence type="ECO:0000313" key="1">
    <source>
        <dbReference type="EMBL" id="CAG8536513.1"/>
    </source>
</evidence>
<evidence type="ECO:0000313" key="2">
    <source>
        <dbReference type="Proteomes" id="UP000789570"/>
    </source>
</evidence>
<dbReference type="Proteomes" id="UP000789570">
    <property type="component" value="Unassembled WGS sequence"/>
</dbReference>
<protein>
    <submittedName>
        <fullName evidence="1">9972_t:CDS:1</fullName>
    </submittedName>
</protein>
<sequence>MSAKFLSCLSQNYIELLDDDEYYDVTVEVGSSITHYGSC</sequence>